<comment type="caution">
    <text evidence="1">The sequence shown here is derived from an EMBL/GenBank/DDBJ whole genome shotgun (WGS) entry which is preliminary data.</text>
</comment>
<reference evidence="1" key="1">
    <citation type="submission" date="2022-11" db="EMBL/GenBank/DDBJ databases">
        <authorList>
            <person name="Hyden B.L."/>
            <person name="Feng K."/>
            <person name="Yates T."/>
            <person name="Jawdy S."/>
            <person name="Smart L.B."/>
            <person name="Muchero W."/>
        </authorList>
    </citation>
    <scope>NUCLEOTIDE SEQUENCE</scope>
    <source>
        <tissue evidence="1">Shoot tip</tissue>
    </source>
</reference>
<proteinExistence type="predicted"/>
<evidence type="ECO:0000313" key="2">
    <source>
        <dbReference type="Proteomes" id="UP001151532"/>
    </source>
</evidence>
<gene>
    <name evidence="1" type="ORF">OIU79_002850</name>
</gene>
<organism evidence="1 2">
    <name type="scientific">Salix purpurea</name>
    <name type="common">Purple osier willow</name>
    <dbReference type="NCBI Taxonomy" id="77065"/>
    <lineage>
        <taxon>Eukaryota</taxon>
        <taxon>Viridiplantae</taxon>
        <taxon>Streptophyta</taxon>
        <taxon>Embryophyta</taxon>
        <taxon>Tracheophyta</taxon>
        <taxon>Spermatophyta</taxon>
        <taxon>Magnoliopsida</taxon>
        <taxon>eudicotyledons</taxon>
        <taxon>Gunneridae</taxon>
        <taxon>Pentapetalae</taxon>
        <taxon>rosids</taxon>
        <taxon>fabids</taxon>
        <taxon>Malpighiales</taxon>
        <taxon>Salicaceae</taxon>
        <taxon>Saliceae</taxon>
        <taxon>Salix</taxon>
    </lineage>
</organism>
<keyword evidence="2" id="KW-1185">Reference proteome</keyword>
<name>A0A9Q0ZEJ8_SALPP</name>
<dbReference type="EMBL" id="JAPFFK010000012">
    <property type="protein sequence ID" value="KAJ6731606.1"/>
    <property type="molecule type" value="Genomic_DNA"/>
</dbReference>
<dbReference type="AlphaFoldDB" id="A0A9Q0ZEJ8"/>
<evidence type="ECO:0000313" key="1">
    <source>
        <dbReference type="EMBL" id="KAJ6731606.1"/>
    </source>
</evidence>
<dbReference type="Proteomes" id="UP001151532">
    <property type="component" value="Chromosome 18"/>
</dbReference>
<accession>A0A9Q0ZEJ8</accession>
<protein>
    <submittedName>
        <fullName evidence="1">Uncharacterized protein</fullName>
    </submittedName>
</protein>
<reference evidence="1" key="2">
    <citation type="journal article" date="2023" name="Int. J. Mol. Sci.">
        <title>De Novo Assembly and Annotation of 11 Diverse Shrub Willow (Salix) Genomes Reveals Novel Gene Organization in Sex-Linked Regions.</title>
        <authorList>
            <person name="Hyden B."/>
            <person name="Feng K."/>
            <person name="Yates T.B."/>
            <person name="Jawdy S."/>
            <person name="Cereghino C."/>
            <person name="Smart L.B."/>
            <person name="Muchero W."/>
        </authorList>
    </citation>
    <scope>NUCLEOTIDE SEQUENCE</scope>
    <source>
        <tissue evidence="1">Shoot tip</tissue>
    </source>
</reference>
<sequence>MYIYKYGKHIEYENIQEAIPNVLIMNISSNPTNFRLRDTARFTMVCVNMAFHQHNYQEDHNYKS</sequence>